<dbReference type="AlphaFoldDB" id="A0A3B4XQG9"/>
<reference evidence="1" key="1">
    <citation type="submission" date="2025-08" db="UniProtKB">
        <authorList>
            <consortium name="Ensembl"/>
        </authorList>
    </citation>
    <scope>IDENTIFICATION</scope>
</reference>
<protein>
    <submittedName>
        <fullName evidence="1">Uncharacterized protein</fullName>
    </submittedName>
</protein>
<name>A0A3B4XQG9_SERLL</name>
<evidence type="ECO:0000313" key="1">
    <source>
        <dbReference type="Ensembl" id="ENSSLDP00000017920.1"/>
    </source>
</evidence>
<sequence length="53" mass="5892">MNCIGHSFPISCPLIFFYHISITVRIFCLFSVSLLFLCIVKAAHLGFSRAISG</sequence>
<dbReference type="Ensembl" id="ENSSLDT00000018531.1">
    <property type="protein sequence ID" value="ENSSLDP00000017920.1"/>
    <property type="gene ID" value="ENSSLDG00000014116.1"/>
</dbReference>
<proteinExistence type="predicted"/>
<keyword evidence="2" id="KW-1185">Reference proteome</keyword>
<organism evidence="1 2">
    <name type="scientific">Seriola lalandi dorsalis</name>
    <dbReference type="NCBI Taxonomy" id="1841481"/>
    <lineage>
        <taxon>Eukaryota</taxon>
        <taxon>Metazoa</taxon>
        <taxon>Chordata</taxon>
        <taxon>Craniata</taxon>
        <taxon>Vertebrata</taxon>
        <taxon>Euteleostomi</taxon>
        <taxon>Actinopterygii</taxon>
        <taxon>Neopterygii</taxon>
        <taxon>Teleostei</taxon>
        <taxon>Neoteleostei</taxon>
        <taxon>Acanthomorphata</taxon>
        <taxon>Carangaria</taxon>
        <taxon>Carangiformes</taxon>
        <taxon>Carangidae</taxon>
        <taxon>Seriola</taxon>
    </lineage>
</organism>
<accession>A0A3B4XQG9</accession>
<dbReference type="Proteomes" id="UP000261360">
    <property type="component" value="Unplaced"/>
</dbReference>
<reference evidence="1" key="2">
    <citation type="submission" date="2025-09" db="UniProtKB">
        <authorList>
            <consortium name="Ensembl"/>
        </authorList>
    </citation>
    <scope>IDENTIFICATION</scope>
</reference>
<evidence type="ECO:0000313" key="2">
    <source>
        <dbReference type="Proteomes" id="UP000261360"/>
    </source>
</evidence>